<dbReference type="EMBL" id="CP029288">
    <property type="protein sequence ID" value="AWR96109.1"/>
    <property type="molecule type" value="Genomic_DNA"/>
</dbReference>
<dbReference type="NCBIfam" id="TIGR01766">
    <property type="entry name" value="IS200/IS605 family accessory protein TnpB-like domain"/>
    <property type="match status" value="1"/>
</dbReference>
<proteinExistence type="predicted"/>
<gene>
    <name evidence="3" type="ORF">DFR86_00115</name>
</gene>
<dbReference type="GO" id="GO:0003677">
    <property type="term" value="F:DNA binding"/>
    <property type="evidence" value="ECO:0007669"/>
    <property type="project" value="UniProtKB-KW"/>
</dbReference>
<sequence>MTRNILLDFAKKVGKQIVDEAKRLNANVIVLENLNRMINRVNHLSKNYRDKLYLMQYRRVQEWIQQQAMKRGMKVIFVDAKYSSQTCPKCGSKMTESGYRTLKCEKCGFEENRDYIAVMNLYGRGSLSLSTASQRRDVSPNRLGEPSPFRAGRKSEVLINLFYLSVI</sequence>
<keyword evidence="1" id="KW-0238">DNA-binding</keyword>
<reference evidence="3 4" key="1">
    <citation type="submission" date="2018-05" db="EMBL/GenBank/DDBJ databases">
        <title>Complete Genome Sequences of Extremely Thermoacidophilic, Metal-Mobilizing Type-Strain Members of the Archaeal Family Sulfolobaceae: Acidianus brierleyi DSM-1651T, Acidianus sulfidivorans DSM-18786T, Metallosphaera hakonensis DSM-7519T, and Metallosphaera prunae DSM-10039T.</title>
        <authorList>
            <person name="Counts J.A."/>
            <person name="Kelly R.M."/>
        </authorList>
    </citation>
    <scope>NUCLEOTIDE SEQUENCE [LARGE SCALE GENOMIC DNA]</scope>
    <source>
        <strain evidence="3 4">JP7</strain>
    </source>
</reference>
<protein>
    <recommendedName>
        <fullName evidence="2">Cas12f1-like TNB domain-containing protein</fullName>
    </recommendedName>
</protein>
<evidence type="ECO:0000313" key="3">
    <source>
        <dbReference type="EMBL" id="AWR96109.1"/>
    </source>
</evidence>
<dbReference type="Pfam" id="PF07282">
    <property type="entry name" value="Cas12f1-like_TNB"/>
    <property type="match status" value="1"/>
</dbReference>
<dbReference type="OrthoDB" id="42545at2157"/>
<dbReference type="KEGG" id="asul:DFR86_00115"/>
<dbReference type="InterPro" id="IPR010095">
    <property type="entry name" value="Cas12f1-like_TNB"/>
</dbReference>
<keyword evidence="4" id="KW-1185">Reference proteome</keyword>
<organism evidence="3 4">
    <name type="scientific">Acidianus sulfidivorans JP7</name>
    <dbReference type="NCBI Taxonomy" id="619593"/>
    <lineage>
        <taxon>Archaea</taxon>
        <taxon>Thermoproteota</taxon>
        <taxon>Thermoprotei</taxon>
        <taxon>Sulfolobales</taxon>
        <taxon>Sulfolobaceae</taxon>
        <taxon>Acidianus</taxon>
    </lineage>
</organism>
<evidence type="ECO:0000256" key="1">
    <source>
        <dbReference type="ARBA" id="ARBA00023125"/>
    </source>
</evidence>
<name>A0A2U9IJ90_9CREN</name>
<dbReference type="RefSeq" id="WP_110378999.1">
    <property type="nucleotide sequence ID" value="NZ_CP029288.2"/>
</dbReference>
<dbReference type="AlphaFoldDB" id="A0A2U9IJ90"/>
<dbReference type="Proteomes" id="UP000248410">
    <property type="component" value="Chromosome"/>
</dbReference>
<feature type="domain" description="Cas12f1-like TNB" evidence="2">
    <location>
        <begin position="57"/>
        <end position="121"/>
    </location>
</feature>
<dbReference type="GeneID" id="36836326"/>
<accession>A0A2U9IJ90</accession>
<evidence type="ECO:0000259" key="2">
    <source>
        <dbReference type="Pfam" id="PF07282"/>
    </source>
</evidence>
<evidence type="ECO:0000313" key="4">
    <source>
        <dbReference type="Proteomes" id="UP000248410"/>
    </source>
</evidence>